<accession>A0A3B0R3R4</accession>
<dbReference type="EMBL" id="UOEC01000016">
    <property type="protein sequence ID" value="VAV86939.1"/>
    <property type="molecule type" value="Genomic_DNA"/>
</dbReference>
<dbReference type="SUPFAM" id="SSF56645">
    <property type="entry name" value="Acyl-CoA dehydrogenase NM domain-like"/>
    <property type="match status" value="1"/>
</dbReference>
<proteinExistence type="predicted"/>
<keyword evidence="2" id="KW-0560">Oxidoreductase</keyword>
<dbReference type="GO" id="GO:0008470">
    <property type="term" value="F:3-methylbutanoyl-CoA dehydrogenase activity"/>
    <property type="evidence" value="ECO:0007669"/>
    <property type="project" value="UniProtKB-EC"/>
</dbReference>
<protein>
    <submittedName>
        <fullName evidence="2">Isovaleryl-CoA dehydrogenase</fullName>
        <ecNumber evidence="2">1.3.8.4</ecNumber>
    </submittedName>
</protein>
<dbReference type="EC" id="1.3.8.4" evidence="2"/>
<feature type="domain" description="Acyl-CoA dehydrogenase/oxidase N-terminal" evidence="1">
    <location>
        <begin position="15"/>
        <end position="47"/>
    </location>
</feature>
<feature type="non-terminal residue" evidence="2">
    <location>
        <position position="47"/>
    </location>
</feature>
<dbReference type="Pfam" id="PF02771">
    <property type="entry name" value="Acyl-CoA_dh_N"/>
    <property type="match status" value="1"/>
</dbReference>
<dbReference type="GO" id="GO:0050660">
    <property type="term" value="F:flavin adenine dinucleotide binding"/>
    <property type="evidence" value="ECO:0007669"/>
    <property type="project" value="InterPro"/>
</dbReference>
<reference evidence="2" key="1">
    <citation type="submission" date="2018-06" db="EMBL/GenBank/DDBJ databases">
        <authorList>
            <person name="Zhirakovskaya E."/>
        </authorList>
    </citation>
    <scope>NUCLEOTIDE SEQUENCE</scope>
</reference>
<dbReference type="AlphaFoldDB" id="A0A3B0R3R4"/>
<evidence type="ECO:0000313" key="2">
    <source>
        <dbReference type="EMBL" id="VAV86939.1"/>
    </source>
</evidence>
<evidence type="ECO:0000259" key="1">
    <source>
        <dbReference type="Pfam" id="PF02771"/>
    </source>
</evidence>
<name>A0A3B0R3R4_9ZZZZ</name>
<dbReference type="InterPro" id="IPR009100">
    <property type="entry name" value="AcylCoA_DH/oxidase_NM_dom_sf"/>
</dbReference>
<dbReference type="InterPro" id="IPR013786">
    <property type="entry name" value="AcylCoA_DH/ox_N"/>
</dbReference>
<gene>
    <name evidence="2" type="ORF">MNBD_ALPHA08-1303</name>
</gene>
<sequence>MLPNDFPGLNFNLGETADMLRDMTRSFSADEIAPIAAQIDTDNEFPR</sequence>
<dbReference type="Gene3D" id="1.10.540.10">
    <property type="entry name" value="Acyl-CoA dehydrogenase/oxidase, N-terminal domain"/>
    <property type="match status" value="1"/>
</dbReference>
<dbReference type="InterPro" id="IPR037069">
    <property type="entry name" value="AcylCoA_DH/ox_N_sf"/>
</dbReference>
<organism evidence="2">
    <name type="scientific">hydrothermal vent metagenome</name>
    <dbReference type="NCBI Taxonomy" id="652676"/>
    <lineage>
        <taxon>unclassified sequences</taxon>
        <taxon>metagenomes</taxon>
        <taxon>ecological metagenomes</taxon>
    </lineage>
</organism>